<dbReference type="EMBL" id="CP013187">
    <property type="protein sequence ID" value="ALO40764.1"/>
    <property type="molecule type" value="Genomic_DNA"/>
</dbReference>
<organism evidence="3 4">
    <name type="scientific">Pseudoalteromonas phenolica</name>
    <dbReference type="NCBI Taxonomy" id="161398"/>
    <lineage>
        <taxon>Bacteria</taxon>
        <taxon>Pseudomonadati</taxon>
        <taxon>Pseudomonadota</taxon>
        <taxon>Gammaproteobacteria</taxon>
        <taxon>Alteromonadales</taxon>
        <taxon>Pseudoalteromonadaceae</taxon>
        <taxon>Pseudoalteromonas</taxon>
    </lineage>
</organism>
<feature type="transmembrane region" description="Helical" evidence="2">
    <location>
        <begin position="117"/>
        <end position="145"/>
    </location>
</feature>
<dbReference type="KEGG" id="pphe:PP2015_237"/>
<feature type="compositionally biased region" description="Low complexity" evidence="1">
    <location>
        <begin position="178"/>
        <end position="187"/>
    </location>
</feature>
<reference evidence="3 4" key="1">
    <citation type="submission" date="2015-11" db="EMBL/GenBank/DDBJ databases">
        <authorList>
            <person name="Zhang Y."/>
            <person name="Guo Z."/>
        </authorList>
    </citation>
    <scope>NUCLEOTIDE SEQUENCE [LARGE SCALE GENOMIC DNA]</scope>
    <source>
        <strain evidence="3 4">KCTC 12086</strain>
    </source>
</reference>
<feature type="transmembrane region" description="Helical" evidence="2">
    <location>
        <begin position="71"/>
        <end position="89"/>
    </location>
</feature>
<dbReference type="Pfam" id="PF04186">
    <property type="entry name" value="FxsA"/>
    <property type="match status" value="1"/>
</dbReference>
<evidence type="ECO:0000313" key="4">
    <source>
        <dbReference type="Proteomes" id="UP000061457"/>
    </source>
</evidence>
<proteinExistence type="predicted"/>
<dbReference type="Proteomes" id="UP000061457">
    <property type="component" value="Chromosome I"/>
</dbReference>
<evidence type="ECO:0000256" key="2">
    <source>
        <dbReference type="SAM" id="Phobius"/>
    </source>
</evidence>
<gene>
    <name evidence="3" type="ORF">PP2015_237</name>
</gene>
<sequence>MNGLAQTLVYANLQYSCFIKVYFAPDYLKIDRTSHISLSLTLGDPMFRILFLLFIVVPIIEIALLIQVSDVIGGFATIALVIITAIIGAKCVKQQGLGAYTNVQQQMAQGQLPGEHIFTGLCVIIAGVLLMTPGIMTDVLGFLLLTPAVRRSLSKALLAQASVKVQTGFGGGFGAGFGQSSQQSTQQNNPFEQQANRPFEDAQPRQPERNVDGSNTFEGEYKRKD</sequence>
<dbReference type="NCBIfam" id="NF008528">
    <property type="entry name" value="PRK11463.1-2"/>
    <property type="match status" value="1"/>
</dbReference>
<keyword evidence="4" id="KW-1185">Reference proteome</keyword>
<protein>
    <submittedName>
        <fullName evidence="3">Protein affecting phage T7 exclusion by the F plasmid</fullName>
    </submittedName>
</protein>
<feature type="region of interest" description="Disordered" evidence="1">
    <location>
        <begin position="177"/>
        <end position="225"/>
    </location>
</feature>
<keyword evidence="2" id="KW-1133">Transmembrane helix</keyword>
<dbReference type="PANTHER" id="PTHR35335:SF1">
    <property type="entry name" value="UPF0716 PROTEIN FXSA"/>
    <property type="match status" value="1"/>
</dbReference>
<accession>A0A0S2JXG0</accession>
<feature type="transmembrane region" description="Helical" evidence="2">
    <location>
        <begin position="46"/>
        <end position="66"/>
    </location>
</feature>
<dbReference type="STRING" id="161398.PP2015_237"/>
<name>A0A0S2JXG0_9GAMM</name>
<evidence type="ECO:0000313" key="3">
    <source>
        <dbReference type="EMBL" id="ALO40764.1"/>
    </source>
</evidence>
<dbReference type="PANTHER" id="PTHR35335">
    <property type="entry name" value="UPF0716 PROTEIN FXSA"/>
    <property type="match status" value="1"/>
</dbReference>
<evidence type="ECO:0000256" key="1">
    <source>
        <dbReference type="SAM" id="MobiDB-lite"/>
    </source>
</evidence>
<dbReference type="PATRIC" id="fig|161398.10.peg.244"/>
<dbReference type="GO" id="GO:0016020">
    <property type="term" value="C:membrane"/>
    <property type="evidence" value="ECO:0007669"/>
    <property type="project" value="InterPro"/>
</dbReference>
<dbReference type="AlphaFoldDB" id="A0A0S2JXG0"/>
<keyword evidence="2" id="KW-0472">Membrane</keyword>
<dbReference type="InterPro" id="IPR007313">
    <property type="entry name" value="FxsA"/>
</dbReference>
<keyword evidence="2" id="KW-0812">Transmembrane</keyword>
<feature type="compositionally biased region" description="Basic and acidic residues" evidence="1">
    <location>
        <begin position="198"/>
        <end position="211"/>
    </location>
</feature>